<dbReference type="Proteomes" id="UP000002210">
    <property type="component" value="Chromosome"/>
</dbReference>
<feature type="transmembrane region" description="Helical" evidence="7">
    <location>
        <begin position="21"/>
        <end position="46"/>
    </location>
</feature>
<evidence type="ECO:0000256" key="5">
    <source>
        <dbReference type="ARBA" id="ARBA00022989"/>
    </source>
</evidence>
<dbReference type="InterPro" id="IPR000515">
    <property type="entry name" value="MetI-like"/>
</dbReference>
<dbReference type="Pfam" id="PF00528">
    <property type="entry name" value="BPD_transp_1"/>
    <property type="match status" value="1"/>
</dbReference>
<dbReference type="InterPro" id="IPR045621">
    <property type="entry name" value="BPD_transp_1_N"/>
</dbReference>
<feature type="domain" description="ABC transmembrane type-1" evidence="8">
    <location>
        <begin position="109"/>
        <end position="320"/>
    </location>
</feature>
<dbReference type="Gene3D" id="1.10.3720.10">
    <property type="entry name" value="MetI-like"/>
    <property type="match status" value="1"/>
</dbReference>
<feature type="transmembrane region" description="Helical" evidence="7">
    <location>
        <begin position="201"/>
        <end position="220"/>
    </location>
</feature>
<keyword evidence="4 7" id="KW-0812">Transmembrane</keyword>
<dbReference type="GO" id="GO:0055085">
    <property type="term" value="P:transmembrane transport"/>
    <property type="evidence" value="ECO:0007669"/>
    <property type="project" value="InterPro"/>
</dbReference>
<accession>A0A158RHG4</accession>
<dbReference type="CDD" id="cd06261">
    <property type="entry name" value="TM_PBP2"/>
    <property type="match status" value="1"/>
</dbReference>
<sequence length="334" mass="37826">MKKCSSILSIRLERKRVKTYIVRRLLQMIPTLFGTSIIIFFLFALLPGDYIDSNPKITPERAAELRELYGLNKPIVERYFHWLGNALQGDFGFSLQYQEPVTSLLNKFIWNSFSVAVIALFFIWLIALIIGVFSATKQHSLFDKLVTIGVFAAMSFPSFFIGLFLIKVFAVDFKLLPIGGMIDVGSNSTGFAYVIEVAKHMILPVFILTLLGVGSLTRYFRTSMLEVVRQDYIRTARAKGLKEKTVIYKHALKNAILPAITLLAFELPGLFSGAIIIEQIFNWPGIGNIQLEALNFRDYTVLMAFTMFLSCLTIVSNFFADIVYAVVDPRIRLK</sequence>
<dbReference type="SUPFAM" id="SSF161098">
    <property type="entry name" value="MetI-like"/>
    <property type="match status" value="1"/>
</dbReference>
<evidence type="ECO:0000256" key="2">
    <source>
        <dbReference type="ARBA" id="ARBA00022448"/>
    </source>
</evidence>
<comment type="subcellular location">
    <subcellularLocation>
        <location evidence="1 7">Cell membrane</location>
        <topology evidence="1 7">Multi-pass membrane protein</topology>
    </subcellularLocation>
</comment>
<feature type="transmembrane region" description="Helical" evidence="7">
    <location>
        <begin position="108"/>
        <end position="133"/>
    </location>
</feature>
<proteinExistence type="inferred from homology"/>
<dbReference type="AlphaFoldDB" id="A0A158RHG4"/>
<dbReference type="PANTHER" id="PTHR30465:SF0">
    <property type="entry name" value="OLIGOPEPTIDE TRANSPORT SYSTEM PERMEASE PROTEIN APPB"/>
    <property type="match status" value="1"/>
</dbReference>
<dbReference type="Pfam" id="PF19300">
    <property type="entry name" value="BPD_transp_1_N"/>
    <property type="match status" value="1"/>
</dbReference>
<protein>
    <submittedName>
        <fullName evidence="9">Oligopeptide ABC transporter, permease protein</fullName>
    </submittedName>
</protein>
<dbReference type="PANTHER" id="PTHR30465">
    <property type="entry name" value="INNER MEMBRANE ABC TRANSPORTER"/>
    <property type="match status" value="1"/>
</dbReference>
<evidence type="ECO:0000259" key="8">
    <source>
        <dbReference type="PROSITE" id="PS50928"/>
    </source>
</evidence>
<feature type="transmembrane region" description="Helical" evidence="7">
    <location>
        <begin position="145"/>
        <end position="166"/>
    </location>
</feature>
<evidence type="ECO:0000256" key="6">
    <source>
        <dbReference type="ARBA" id="ARBA00023136"/>
    </source>
</evidence>
<comment type="similarity">
    <text evidence="7">Belongs to the binding-protein-dependent transport system permease family.</text>
</comment>
<dbReference type="InterPro" id="IPR035906">
    <property type="entry name" value="MetI-like_sf"/>
</dbReference>
<keyword evidence="6 7" id="KW-0472">Membrane</keyword>
<keyword evidence="5 7" id="KW-1133">Transmembrane helix</keyword>
<keyword evidence="3" id="KW-1003">Cell membrane</keyword>
<feature type="transmembrane region" description="Helical" evidence="7">
    <location>
        <begin position="255"/>
        <end position="281"/>
    </location>
</feature>
<name>A0A158RHG4_BACC3</name>
<dbReference type="GO" id="GO:0005886">
    <property type="term" value="C:plasma membrane"/>
    <property type="evidence" value="ECO:0007669"/>
    <property type="project" value="UniProtKB-SubCell"/>
</dbReference>
<organism evidence="9 10">
    <name type="scientific">Bacillus cereus (strain 03BB102)</name>
    <dbReference type="NCBI Taxonomy" id="572264"/>
    <lineage>
        <taxon>Bacteria</taxon>
        <taxon>Bacillati</taxon>
        <taxon>Bacillota</taxon>
        <taxon>Bacilli</taxon>
        <taxon>Bacillales</taxon>
        <taxon>Bacillaceae</taxon>
        <taxon>Bacillus</taxon>
        <taxon>Bacillus cereus group</taxon>
    </lineage>
</organism>
<evidence type="ECO:0000256" key="3">
    <source>
        <dbReference type="ARBA" id="ARBA00022475"/>
    </source>
</evidence>
<evidence type="ECO:0000313" key="10">
    <source>
        <dbReference type="Proteomes" id="UP000002210"/>
    </source>
</evidence>
<feature type="transmembrane region" description="Helical" evidence="7">
    <location>
        <begin position="301"/>
        <end position="327"/>
    </location>
</feature>
<evidence type="ECO:0000256" key="7">
    <source>
        <dbReference type="RuleBase" id="RU363032"/>
    </source>
</evidence>
<dbReference type="EMBL" id="CP001407">
    <property type="protein sequence ID" value="ACO26474.1"/>
    <property type="molecule type" value="Genomic_DNA"/>
</dbReference>
<keyword evidence="2 7" id="KW-0813">Transport</keyword>
<dbReference type="KEGG" id="bcx:BCA_0270"/>
<evidence type="ECO:0000313" key="9">
    <source>
        <dbReference type="EMBL" id="ACO26474.1"/>
    </source>
</evidence>
<gene>
    <name evidence="9" type="ordered locus">BCA_0270</name>
</gene>
<evidence type="ECO:0000256" key="1">
    <source>
        <dbReference type="ARBA" id="ARBA00004651"/>
    </source>
</evidence>
<reference evidence="9 10" key="1">
    <citation type="submission" date="2009-02" db="EMBL/GenBank/DDBJ databases">
        <title>Genome sequence of Bacillus cereus 03BB102.</title>
        <authorList>
            <person name="Dodson R.J."/>
            <person name="Jackson P."/>
            <person name="Munk A.C."/>
            <person name="Brettin T."/>
            <person name="Bruce D."/>
            <person name="Detter C."/>
            <person name="Tapia R."/>
            <person name="Han C."/>
            <person name="Sutton G."/>
            <person name="Sims D."/>
        </authorList>
    </citation>
    <scope>NUCLEOTIDE SEQUENCE [LARGE SCALE GENOMIC DNA]</scope>
    <source>
        <strain evidence="9 10">03BB102</strain>
    </source>
</reference>
<evidence type="ECO:0000256" key="4">
    <source>
        <dbReference type="ARBA" id="ARBA00022692"/>
    </source>
</evidence>
<dbReference type="PROSITE" id="PS50928">
    <property type="entry name" value="ABC_TM1"/>
    <property type="match status" value="1"/>
</dbReference>